<dbReference type="Pfam" id="PF00873">
    <property type="entry name" value="ACR_tran"/>
    <property type="match status" value="1"/>
</dbReference>
<dbReference type="Gene3D" id="3.30.70.1320">
    <property type="entry name" value="Multidrug efflux transporter AcrB pore domain like"/>
    <property type="match status" value="1"/>
</dbReference>
<feature type="transmembrane region" description="Helical" evidence="1">
    <location>
        <begin position="499"/>
        <end position="524"/>
    </location>
</feature>
<dbReference type="PANTHER" id="PTHR32063">
    <property type="match status" value="1"/>
</dbReference>
<dbReference type="Gene3D" id="1.20.1640.10">
    <property type="entry name" value="Multidrug efflux transporter AcrB transmembrane domain"/>
    <property type="match status" value="2"/>
</dbReference>
<dbReference type="Gene3D" id="3.30.2090.10">
    <property type="entry name" value="Multidrug efflux transporter AcrB TolC docking domain, DN and DC subdomains"/>
    <property type="match status" value="2"/>
</dbReference>
<sequence>MNLPALSMRYRTIVIVLVSLLTLWGVFQYFNMPRREDPEYTVRTCTVTTAWPGVPASKVEELITYPLEKELDSIDDIDVIYSTTTVGLSTIFIDAEETTSKSDIANVWDKVRAEVAKVKMPEAGIVPMVNDEYGDTYIMLHAIYQVPPPDADEIPTANEYSLRELDIFAQKLRDEIRFVDGVAKADLYGVRQEAIYIETDAGNWSQLKLTTDKLQKLVEARNIVASGGDIDTEVGRFSLKPTGELDSVEQLKSIVVGSTSGTSYVSGQNENTPTNQSPVYLTDLGLNVIRDYQEPPPEISRFTSPKISRPSVIVAITMKTGANVTELCDNVRQLITRMQKIDRTLPPDLAVTAVSDQSVNVENKINGVVVNVMQAIVIVIVVVYLIVGFRSAFVMAANIPIVVFAALALLPSLGVDLEQISLASIIVALGLLVDNAVQVCDQSRTNQMLGMPPQKATILGSNQVSMAMLGGTLTTVSAFLPMLIGLIGTKKEYVYSLPVTLSVILAMSWILAMSFCSILAASFIRPPKDPLKPTAPLSWLATKIFSRSSKKQDPKNPIEEESNPFLDGFGKLAMGAIRFKFLTIGISVLLLMWAIMLPVSSQFFPRDLRDQFAVEVWLPENAAIEQTNQAAKEVERILQKLSPTVDPEGNTQQRILGMRTMVGSGGARWYLGRNPEARKPNYAEILVRTTNAQYTHNLALQLQRIAQTGDSKLGISPVSNARVIPRELAMGPPVDAPIALRIFASGVARPGFGDLNVLRTWADRISDVLRNHPSTWDIHDTTGVPGFEMRVEIDNDQSNLAGVTNLDVAQTLNAYFSGQYLTTFNEDDHQIPVYLRLPPNQRGSLTELDSAFVEGRKGKVPLESIAKLEPRWEPARIDRRDLNRMIEIRARVKEGVLANDIISDVLASEEMQTLQSELPAGFWIEIAGEKGESIESEEQMGLCMIISFLLIVLCLVFQYNGIVKPIIILATLPLALIGALPGLYFTDNPLGFMPQLGILSLFGIVLNTAIIFFEFADSTIHEAIKNSDNSGPIAGLTRNEFRGCLITTVKKRLLPIFLTTATTIGGLIPLALSGGPLWEGMAWCMIYGLAVATMLTLLVIPALFAIFVEVFRIRPVSFVSDLAE</sequence>
<dbReference type="InterPro" id="IPR001036">
    <property type="entry name" value="Acrflvin-R"/>
</dbReference>
<keyword evidence="1" id="KW-0472">Membrane</keyword>
<dbReference type="EMBL" id="CP037920">
    <property type="protein sequence ID" value="QDT98510.1"/>
    <property type="molecule type" value="Genomic_DNA"/>
</dbReference>
<reference evidence="2 3" key="1">
    <citation type="submission" date="2019-03" db="EMBL/GenBank/DDBJ databases">
        <title>Deep-cultivation of Planctomycetes and their phenomic and genomic characterization uncovers novel biology.</title>
        <authorList>
            <person name="Wiegand S."/>
            <person name="Jogler M."/>
            <person name="Boedeker C."/>
            <person name="Pinto D."/>
            <person name="Vollmers J."/>
            <person name="Rivas-Marin E."/>
            <person name="Kohn T."/>
            <person name="Peeters S.H."/>
            <person name="Heuer A."/>
            <person name="Rast P."/>
            <person name="Oberbeckmann S."/>
            <person name="Bunk B."/>
            <person name="Jeske O."/>
            <person name="Meyerdierks A."/>
            <person name="Storesund J.E."/>
            <person name="Kallscheuer N."/>
            <person name="Luecker S."/>
            <person name="Lage O.M."/>
            <person name="Pohl T."/>
            <person name="Merkel B.J."/>
            <person name="Hornburger P."/>
            <person name="Mueller R.-W."/>
            <person name="Bruemmer F."/>
            <person name="Labrenz M."/>
            <person name="Spormann A.M."/>
            <person name="Op den Camp H."/>
            <person name="Overmann J."/>
            <person name="Amann R."/>
            <person name="Jetten M.S.M."/>
            <person name="Mascher T."/>
            <person name="Medema M.H."/>
            <person name="Devos D.P."/>
            <person name="Kaster A.-K."/>
            <person name="Ovreas L."/>
            <person name="Rohde M."/>
            <person name="Galperin M.Y."/>
            <person name="Jogler C."/>
        </authorList>
    </citation>
    <scope>NUCLEOTIDE SEQUENCE [LARGE SCALE GENOMIC DNA]</scope>
    <source>
        <strain evidence="2 3">V144</strain>
    </source>
</reference>
<feature type="transmembrane region" description="Helical" evidence="1">
    <location>
        <begin position="966"/>
        <end position="984"/>
    </location>
</feature>
<dbReference type="KEGG" id="gaw:V144x_40160"/>
<name>A0A517VZV0_9PLAN</name>
<dbReference type="SUPFAM" id="SSF82866">
    <property type="entry name" value="Multidrug efflux transporter AcrB transmembrane domain"/>
    <property type="match status" value="2"/>
</dbReference>
<proteinExistence type="predicted"/>
<keyword evidence="1" id="KW-0812">Transmembrane</keyword>
<dbReference type="Proteomes" id="UP000318704">
    <property type="component" value="Chromosome"/>
</dbReference>
<dbReference type="GO" id="GO:0042910">
    <property type="term" value="F:xenobiotic transmembrane transporter activity"/>
    <property type="evidence" value="ECO:0007669"/>
    <property type="project" value="TreeGrafter"/>
</dbReference>
<dbReference type="RefSeq" id="WP_144987227.1">
    <property type="nucleotide sequence ID" value="NZ_CP037920.1"/>
</dbReference>
<feature type="transmembrane region" description="Helical" evidence="1">
    <location>
        <begin position="12"/>
        <end position="30"/>
    </location>
</feature>
<evidence type="ECO:0000256" key="1">
    <source>
        <dbReference type="SAM" id="Phobius"/>
    </source>
</evidence>
<dbReference type="Gene3D" id="3.30.70.1440">
    <property type="entry name" value="Multidrug efflux transporter AcrB pore domain"/>
    <property type="match status" value="1"/>
</dbReference>
<keyword evidence="1" id="KW-1133">Transmembrane helix</keyword>
<dbReference type="PANTHER" id="PTHR32063:SF18">
    <property type="entry name" value="CATION EFFLUX SYSTEM PROTEIN"/>
    <property type="match status" value="1"/>
</dbReference>
<feature type="transmembrane region" description="Helical" evidence="1">
    <location>
        <begin position="939"/>
        <end position="959"/>
    </location>
</feature>
<feature type="transmembrane region" description="Helical" evidence="1">
    <location>
        <begin position="581"/>
        <end position="599"/>
    </location>
</feature>
<feature type="transmembrane region" description="Helical" evidence="1">
    <location>
        <begin position="458"/>
        <end position="487"/>
    </location>
</feature>
<dbReference type="AlphaFoldDB" id="A0A517VZV0"/>
<dbReference type="SUPFAM" id="SSF82693">
    <property type="entry name" value="Multidrug efflux transporter AcrB pore domain, PN1, PN2, PC1 and PC2 subdomains"/>
    <property type="match status" value="2"/>
</dbReference>
<dbReference type="InterPro" id="IPR027463">
    <property type="entry name" value="AcrB_DN_DC_subdom"/>
</dbReference>
<evidence type="ECO:0000313" key="2">
    <source>
        <dbReference type="EMBL" id="QDT98510.1"/>
    </source>
</evidence>
<evidence type="ECO:0000313" key="3">
    <source>
        <dbReference type="Proteomes" id="UP000318704"/>
    </source>
</evidence>
<dbReference type="GO" id="GO:0005886">
    <property type="term" value="C:plasma membrane"/>
    <property type="evidence" value="ECO:0007669"/>
    <property type="project" value="TreeGrafter"/>
</dbReference>
<dbReference type="Gene3D" id="3.30.70.1430">
    <property type="entry name" value="Multidrug efflux transporter AcrB pore domain"/>
    <property type="match status" value="2"/>
</dbReference>
<dbReference type="SUPFAM" id="SSF82714">
    <property type="entry name" value="Multidrug efflux transporter AcrB TolC docking domain, DN and DC subdomains"/>
    <property type="match status" value="1"/>
</dbReference>
<feature type="transmembrane region" description="Helical" evidence="1">
    <location>
        <begin position="368"/>
        <end position="387"/>
    </location>
</feature>
<feature type="transmembrane region" description="Helical" evidence="1">
    <location>
        <begin position="1053"/>
        <end position="1073"/>
    </location>
</feature>
<feature type="transmembrane region" description="Helical" evidence="1">
    <location>
        <begin position="394"/>
        <end position="414"/>
    </location>
</feature>
<gene>
    <name evidence="2" type="primary">ttgH</name>
    <name evidence="2" type="ORF">V144x_40160</name>
</gene>
<protein>
    <submittedName>
        <fullName evidence="2">Toluene efflux pump membrane transporter TtgH</fullName>
    </submittedName>
</protein>
<accession>A0A517VZV0</accession>
<dbReference type="PRINTS" id="PR00702">
    <property type="entry name" value="ACRIFLAVINRP"/>
</dbReference>
<feature type="transmembrane region" description="Helical" evidence="1">
    <location>
        <begin position="996"/>
        <end position="1016"/>
    </location>
</feature>
<organism evidence="2 3">
    <name type="scientific">Gimesia aquarii</name>
    <dbReference type="NCBI Taxonomy" id="2527964"/>
    <lineage>
        <taxon>Bacteria</taxon>
        <taxon>Pseudomonadati</taxon>
        <taxon>Planctomycetota</taxon>
        <taxon>Planctomycetia</taxon>
        <taxon>Planctomycetales</taxon>
        <taxon>Planctomycetaceae</taxon>
        <taxon>Gimesia</taxon>
    </lineage>
</organism>
<feature type="transmembrane region" description="Helical" evidence="1">
    <location>
        <begin position="1085"/>
        <end position="1108"/>
    </location>
</feature>